<reference evidence="2 3" key="1">
    <citation type="journal article" date="2016" name="Nat. Commun.">
        <title>Thousands of microbial genomes shed light on interconnected biogeochemical processes in an aquifer system.</title>
        <authorList>
            <person name="Anantharaman K."/>
            <person name="Brown C.T."/>
            <person name="Hug L.A."/>
            <person name="Sharon I."/>
            <person name="Castelle C.J."/>
            <person name="Probst A.J."/>
            <person name="Thomas B.C."/>
            <person name="Singh A."/>
            <person name="Wilkins M.J."/>
            <person name="Karaoz U."/>
            <person name="Brodie E.L."/>
            <person name="Williams K.H."/>
            <person name="Hubbard S.S."/>
            <person name="Banfield J.F."/>
        </authorList>
    </citation>
    <scope>NUCLEOTIDE SEQUENCE [LARGE SCALE GENOMIC DNA]</scope>
</reference>
<gene>
    <name evidence="2" type="ORF">A3D53_00590</name>
</gene>
<evidence type="ECO:0000313" key="2">
    <source>
        <dbReference type="EMBL" id="OGH68883.1"/>
    </source>
</evidence>
<keyword evidence="1" id="KW-0812">Transmembrane</keyword>
<evidence type="ECO:0008006" key="4">
    <source>
        <dbReference type="Google" id="ProtNLM"/>
    </source>
</evidence>
<name>A0A1F6MBJ5_9BACT</name>
<evidence type="ECO:0000313" key="3">
    <source>
        <dbReference type="Proteomes" id="UP000176413"/>
    </source>
</evidence>
<dbReference type="AlphaFoldDB" id="A0A1F6MBJ5"/>
<dbReference type="EMBL" id="MFQA01000026">
    <property type="protein sequence ID" value="OGH68883.1"/>
    <property type="molecule type" value="Genomic_DNA"/>
</dbReference>
<keyword evidence="1" id="KW-1133">Transmembrane helix</keyword>
<dbReference type="Proteomes" id="UP000176413">
    <property type="component" value="Unassembled WGS sequence"/>
</dbReference>
<evidence type="ECO:0000256" key="1">
    <source>
        <dbReference type="SAM" id="Phobius"/>
    </source>
</evidence>
<proteinExistence type="predicted"/>
<keyword evidence="1" id="KW-0472">Membrane</keyword>
<comment type="caution">
    <text evidence="2">The sequence shown here is derived from an EMBL/GenBank/DDBJ whole genome shotgun (WGS) entry which is preliminary data.</text>
</comment>
<sequence length="458" mass="49036">MAAFFSKDDNRGSVLLYVMVFGTLAFSLVVVAVSGYSFGEYKAAVHRGNRETALQIAEAGINYYRWHLAHSPTDYKDGTNHDGPYVHDYIDGSGVSIGSYSLVITPPSPTSSIVTVESTGWLSVQTSSQRIVRVSLGRAALTDYSFISNTDVWIGNNTSVHGPMHSNSGIRFDGVADAPITSAVATYICKPLHGEGCNNEEKPGVWGQGGPESYWSFPVPSEDFTGGTPSLTQIKDNAINGGLYFSSSGEQGWRLKFNNTGTVTASKVTATKCYKGDDLNGANNSWFCVDIKTEGSGTTYPLPANGSLYVDDITWIDGVVRGQATVGVGTGKSAIINDNITYYNGASGTDKFGIIADQDILIPHDSPDDLEVNAALFATNGSAKRYYYTGDHKDSLSIFGSVVSAGTMTWSWVSNGGATVSGYDDITLTYDSRLLSNPPGGFPVESETRLVSWEEVKN</sequence>
<accession>A0A1F6MBJ5</accession>
<feature type="transmembrane region" description="Helical" evidence="1">
    <location>
        <begin position="14"/>
        <end position="38"/>
    </location>
</feature>
<protein>
    <recommendedName>
        <fullName evidence="4">Type 4 fimbrial biogenesis protein PilX N-terminal domain-containing protein</fullName>
    </recommendedName>
</protein>
<organism evidence="2 3">
    <name type="scientific">Candidatus Magasanikbacteria bacterium RIFCSPHIGHO2_02_FULL_45_10</name>
    <dbReference type="NCBI Taxonomy" id="1798679"/>
    <lineage>
        <taxon>Bacteria</taxon>
        <taxon>Candidatus Magasanikiibacteriota</taxon>
    </lineage>
</organism>